<name>K2Q4S7_9FLAO</name>
<protein>
    <recommendedName>
        <fullName evidence="3">Lipoprotein</fullName>
    </recommendedName>
</protein>
<sequence length="561" mass="64691">MKKIVFIISIALSILACDNDHKKANSHSATDSLALQQKEPIRLSDDELVSKLLRIKNSGLNGSDSVYYRGVIKRPSDSSFTALNLYGKTKQENKLKEFKQTAILKNQQTVTSDIQGSVFRIDQLKDEVYKIYTYESDLDRFVAYDIDFDKEPVSIKRSLQTGNFYYDLLPKKEFKFDIDNIQKYFNSKKDQRITDNPILDSISYGALVYTDQELLRIGQNLKIDTYYYVLENSVLEKLIVHSTKGLGDQMTLSGQINNPKEKVSISSIFKDDQSFQQTELAERLQKDSKHLVSYTIDSVIKNYQYNKEFEFTLKSIDSFQRYENYPQYYPNLIDSTFYTYSKDFEMNNEKLLWRYSVRYTRKTNTNPNPIEVSISSRELIRLADSSVVFEAPLAPIKKPSAIAQLSQHEFNPRDFDINFDGYNDLSFPDGYDLNRNATHAAYIYDPQLKTYLKNDTLTGPSLAPYILLDKDHKLAIYTAKIGADDYSVRIVNMLADGKGIAFRETYWSSHANNKISINYQKTVSNAVVEQASDVANDKQWSTTDFKNQFLSWVSNQIGKNK</sequence>
<evidence type="ECO:0000313" key="2">
    <source>
        <dbReference type="Proteomes" id="UP000007364"/>
    </source>
</evidence>
<dbReference type="eggNOG" id="ENOG5033TQM">
    <property type="taxonomic scope" value="Bacteria"/>
</dbReference>
<keyword evidence="2" id="KW-1185">Reference proteome</keyword>
<comment type="caution">
    <text evidence="1">The sequence shown here is derived from an EMBL/GenBank/DDBJ whole genome shotgun (WGS) entry which is preliminary data.</text>
</comment>
<evidence type="ECO:0000313" key="1">
    <source>
        <dbReference type="EMBL" id="EKF55811.1"/>
    </source>
</evidence>
<reference evidence="1 2" key="1">
    <citation type="journal article" date="2012" name="J. Bacteriol.">
        <title>Genome Sequence of Galbibacter marinum Type Strain ck-I2-15.</title>
        <authorList>
            <person name="Lai Q."/>
            <person name="Li C."/>
            <person name="Shao Z."/>
        </authorList>
    </citation>
    <scope>NUCLEOTIDE SEQUENCE [LARGE SCALE GENOMIC DNA]</scope>
    <source>
        <strain evidence="2">ck-I2-15</strain>
    </source>
</reference>
<dbReference type="EMBL" id="AMSG01000004">
    <property type="protein sequence ID" value="EKF55811.1"/>
    <property type="molecule type" value="Genomic_DNA"/>
</dbReference>
<dbReference type="RefSeq" id="WP_008990802.1">
    <property type="nucleotide sequence ID" value="NZ_AMSG01000004.1"/>
</dbReference>
<accession>K2Q4S7</accession>
<organism evidence="1 2">
    <name type="scientific">Galbibacter marinus</name>
    <dbReference type="NCBI Taxonomy" id="555500"/>
    <lineage>
        <taxon>Bacteria</taxon>
        <taxon>Pseudomonadati</taxon>
        <taxon>Bacteroidota</taxon>
        <taxon>Flavobacteriia</taxon>
        <taxon>Flavobacteriales</taxon>
        <taxon>Flavobacteriaceae</taxon>
        <taxon>Galbibacter</taxon>
    </lineage>
</organism>
<dbReference type="PROSITE" id="PS51257">
    <property type="entry name" value="PROKAR_LIPOPROTEIN"/>
    <property type="match status" value="1"/>
</dbReference>
<proteinExistence type="predicted"/>
<evidence type="ECO:0008006" key="3">
    <source>
        <dbReference type="Google" id="ProtNLM"/>
    </source>
</evidence>
<gene>
    <name evidence="1" type="ORF">I215_04645</name>
</gene>
<dbReference type="AlphaFoldDB" id="K2Q4S7"/>
<dbReference type="Proteomes" id="UP000007364">
    <property type="component" value="Unassembled WGS sequence"/>
</dbReference>